<feature type="compositionally biased region" description="Low complexity" evidence="1">
    <location>
        <begin position="85"/>
        <end position="97"/>
    </location>
</feature>
<organism evidence="2 3">
    <name type="scientific">Pleurodeles waltl</name>
    <name type="common">Iberian ribbed newt</name>
    <dbReference type="NCBI Taxonomy" id="8319"/>
    <lineage>
        <taxon>Eukaryota</taxon>
        <taxon>Metazoa</taxon>
        <taxon>Chordata</taxon>
        <taxon>Craniata</taxon>
        <taxon>Vertebrata</taxon>
        <taxon>Euteleostomi</taxon>
        <taxon>Amphibia</taxon>
        <taxon>Batrachia</taxon>
        <taxon>Caudata</taxon>
        <taxon>Salamandroidea</taxon>
        <taxon>Salamandridae</taxon>
        <taxon>Pleurodelinae</taxon>
        <taxon>Pleurodeles</taxon>
    </lineage>
</organism>
<feature type="region of interest" description="Disordered" evidence="1">
    <location>
        <begin position="72"/>
        <end position="101"/>
    </location>
</feature>
<dbReference type="Proteomes" id="UP001066276">
    <property type="component" value="Chromosome 12"/>
</dbReference>
<reference evidence="2" key="1">
    <citation type="journal article" date="2022" name="bioRxiv">
        <title>Sequencing and chromosome-scale assembly of the giantPleurodeles waltlgenome.</title>
        <authorList>
            <person name="Brown T."/>
            <person name="Elewa A."/>
            <person name="Iarovenko S."/>
            <person name="Subramanian E."/>
            <person name="Araus A.J."/>
            <person name="Petzold A."/>
            <person name="Susuki M."/>
            <person name="Suzuki K.-i.T."/>
            <person name="Hayashi T."/>
            <person name="Toyoda A."/>
            <person name="Oliveira C."/>
            <person name="Osipova E."/>
            <person name="Leigh N.D."/>
            <person name="Simon A."/>
            <person name="Yun M.H."/>
        </authorList>
    </citation>
    <scope>NUCLEOTIDE SEQUENCE</scope>
    <source>
        <strain evidence="2">20211129_DDA</strain>
        <tissue evidence="2">Liver</tissue>
    </source>
</reference>
<evidence type="ECO:0000313" key="3">
    <source>
        <dbReference type="Proteomes" id="UP001066276"/>
    </source>
</evidence>
<keyword evidence="3" id="KW-1185">Reference proteome</keyword>
<dbReference type="AlphaFoldDB" id="A0AAV7KXP4"/>
<dbReference type="EMBL" id="JANPWB010000016">
    <property type="protein sequence ID" value="KAJ1082997.1"/>
    <property type="molecule type" value="Genomic_DNA"/>
</dbReference>
<evidence type="ECO:0000313" key="2">
    <source>
        <dbReference type="EMBL" id="KAJ1082997.1"/>
    </source>
</evidence>
<accession>A0AAV7KXP4</accession>
<comment type="caution">
    <text evidence="2">The sequence shown here is derived from an EMBL/GenBank/DDBJ whole genome shotgun (WGS) entry which is preliminary data.</text>
</comment>
<gene>
    <name evidence="2" type="ORF">NDU88_003158</name>
</gene>
<sequence>MNRAVRWYTRMHSADPLLLLPVWDFTVRLFLHAPHLVLSGPKRLSQSAQSLPALPHCSPGYVRAHSLVGPHSASPHREWAPVTSRPPSSRRSSSGPSWPTPLATHSTLCVVTASERGAHHPQPSSGAFKRHRGCRRSPDVVFGCPIQSAARSGSGAPEKRFY</sequence>
<proteinExistence type="predicted"/>
<protein>
    <submittedName>
        <fullName evidence="2">Uncharacterized protein</fullName>
    </submittedName>
</protein>
<name>A0AAV7KXP4_PLEWA</name>
<evidence type="ECO:0000256" key="1">
    <source>
        <dbReference type="SAM" id="MobiDB-lite"/>
    </source>
</evidence>